<keyword evidence="4" id="KW-0256">Endoplasmic reticulum</keyword>
<evidence type="ECO:0000256" key="9">
    <source>
        <dbReference type="ARBA" id="ARBA00076444"/>
    </source>
</evidence>
<keyword evidence="15" id="KW-1185">Reference proteome</keyword>
<accession>A0A4W3JPU6</accession>
<dbReference type="Gene3D" id="1.25.40.10">
    <property type="entry name" value="Tetratricopeptide repeat domain"/>
    <property type="match status" value="1"/>
</dbReference>
<dbReference type="InParanoid" id="A0A4W3JPU6"/>
<evidence type="ECO:0000256" key="1">
    <source>
        <dbReference type="ARBA" id="ARBA00004240"/>
    </source>
</evidence>
<dbReference type="STRING" id="7868.ENSCMIP00000040113"/>
<dbReference type="PANTHER" id="PTHR13986:SF4">
    <property type="entry name" value="ENDOPLASMIC RETICULUM PROTEIN SC65"/>
    <property type="match status" value="1"/>
</dbReference>
<feature type="region of interest" description="Disordered" evidence="12">
    <location>
        <begin position="301"/>
        <end position="320"/>
    </location>
</feature>
<dbReference type="GO" id="GO:0005518">
    <property type="term" value="F:collagen binding"/>
    <property type="evidence" value="ECO:0007669"/>
    <property type="project" value="TreeGrafter"/>
</dbReference>
<evidence type="ECO:0000256" key="4">
    <source>
        <dbReference type="ARBA" id="ARBA00022824"/>
    </source>
</evidence>
<feature type="compositionally biased region" description="Basic and acidic residues" evidence="12">
    <location>
        <begin position="303"/>
        <end position="320"/>
    </location>
</feature>
<dbReference type="Ensembl" id="ENSCMIT00000040684.1">
    <property type="protein sequence ID" value="ENSCMIP00000040113.1"/>
    <property type="gene ID" value="ENSCMIG00000016761.1"/>
</dbReference>
<reference evidence="14" key="4">
    <citation type="submission" date="2025-08" db="UniProtKB">
        <authorList>
            <consortium name="Ensembl"/>
        </authorList>
    </citation>
    <scope>IDENTIFICATION</scope>
</reference>
<dbReference type="GeneTree" id="ENSGT00940000153814"/>
<dbReference type="FunFam" id="1.25.40.10:FF:000119">
    <property type="entry name" value="synaptonemal complex protein SC65"/>
    <property type="match status" value="1"/>
</dbReference>
<evidence type="ECO:0000256" key="3">
    <source>
        <dbReference type="ARBA" id="ARBA00022729"/>
    </source>
</evidence>
<dbReference type="InterPro" id="IPR056585">
    <property type="entry name" value="Leprecan_dom"/>
</dbReference>
<protein>
    <recommendedName>
        <fullName evidence="8">Endoplasmic reticulum protein SC65</fullName>
    </recommendedName>
    <alternativeName>
        <fullName evidence="9">Leprecan-like protein 4</fullName>
    </alternativeName>
    <alternativeName>
        <fullName evidence="11">Prolyl 3-hydroxylase family member 4</fullName>
    </alternativeName>
    <alternativeName>
        <fullName evidence="10">Synaptonemal complex protein SC65</fullName>
    </alternativeName>
</protein>
<reference evidence="15" key="1">
    <citation type="journal article" date="2006" name="Science">
        <title>Ancient noncoding elements conserved in the human genome.</title>
        <authorList>
            <person name="Venkatesh B."/>
            <person name="Kirkness E.F."/>
            <person name="Loh Y.H."/>
            <person name="Halpern A.L."/>
            <person name="Lee A.P."/>
            <person name="Johnson J."/>
            <person name="Dandona N."/>
            <person name="Viswanathan L.D."/>
            <person name="Tay A."/>
            <person name="Venter J.C."/>
            <person name="Strausberg R.L."/>
            <person name="Brenner S."/>
        </authorList>
    </citation>
    <scope>NUCLEOTIDE SEQUENCE [LARGE SCALE GENOMIC DNA]</scope>
</reference>
<evidence type="ECO:0000256" key="7">
    <source>
        <dbReference type="ARBA" id="ARBA00061846"/>
    </source>
</evidence>
<comment type="subunit">
    <text evidence="7">Interacts with PLOD1, P3H3 and PPIB. Identified in a complex with PLOD1 and P3H3.</text>
</comment>
<evidence type="ECO:0000256" key="12">
    <source>
        <dbReference type="SAM" id="MobiDB-lite"/>
    </source>
</evidence>
<dbReference type="Pfam" id="PF23557">
    <property type="entry name" value="TPR_leprecan"/>
    <property type="match status" value="1"/>
</dbReference>
<dbReference type="GO" id="GO:0030199">
    <property type="term" value="P:collagen fibril organization"/>
    <property type="evidence" value="ECO:0007669"/>
    <property type="project" value="TreeGrafter"/>
</dbReference>
<reference evidence="15" key="3">
    <citation type="journal article" date="2014" name="Nature">
        <title>Elephant shark genome provides unique insights into gnathostome evolution.</title>
        <authorList>
            <consortium name="International Elephant Shark Genome Sequencing Consortium"/>
            <person name="Venkatesh B."/>
            <person name="Lee A.P."/>
            <person name="Ravi V."/>
            <person name="Maurya A.K."/>
            <person name="Lian M.M."/>
            <person name="Swann J.B."/>
            <person name="Ohta Y."/>
            <person name="Flajnik M.F."/>
            <person name="Sutoh Y."/>
            <person name="Kasahara M."/>
            <person name="Hoon S."/>
            <person name="Gangu V."/>
            <person name="Roy S.W."/>
            <person name="Irimia M."/>
            <person name="Korzh V."/>
            <person name="Kondrychyn I."/>
            <person name="Lim Z.W."/>
            <person name="Tay B.H."/>
            <person name="Tohari S."/>
            <person name="Kong K.W."/>
            <person name="Ho S."/>
            <person name="Lorente-Galdos B."/>
            <person name="Quilez J."/>
            <person name="Marques-Bonet T."/>
            <person name="Raney B.J."/>
            <person name="Ingham P.W."/>
            <person name="Tay A."/>
            <person name="Hillier L.W."/>
            <person name="Minx P."/>
            <person name="Boehm T."/>
            <person name="Wilson R.K."/>
            <person name="Brenner S."/>
            <person name="Warren W.C."/>
        </authorList>
    </citation>
    <scope>NUCLEOTIDE SEQUENCE [LARGE SCALE GENOMIC DNA]</scope>
</reference>
<dbReference type="GO" id="GO:0005783">
    <property type="term" value="C:endoplasmic reticulum"/>
    <property type="evidence" value="ECO:0007669"/>
    <property type="project" value="UniProtKB-SubCell"/>
</dbReference>
<proteinExistence type="inferred from homology"/>
<sequence length="320" mass="37566">MKKLENEREDLEMDLFSERERAVQPGQSWCDGALTLLLPQTNNLEKAIAAAHTYLQKNPKDVAMQKKMSYYKTIPDIENYLIDMESQPHEGLFLKAVKAYNNGDFRSSISDMEQALPEYYRVHHECLGNCEASHEVTEFKDFYPAVADHYVEVLKCKVDCDQNLTPNVGGFFVEKFVATMYHYLQFAYYKLNDIKNAVSCVASYMLFDPNDEIMQQNLVYYRFYRDKWGLVEADFVPREEAQFYYNQTLLQRHLLDFADNYLQPDDEMEISDEVFSESAEEITDEEFEGDGDFEEAILSDWWQEPRQKGDVEESPPEREE</sequence>
<organism evidence="14 15">
    <name type="scientific">Callorhinchus milii</name>
    <name type="common">Ghost shark</name>
    <dbReference type="NCBI Taxonomy" id="7868"/>
    <lineage>
        <taxon>Eukaryota</taxon>
        <taxon>Metazoa</taxon>
        <taxon>Chordata</taxon>
        <taxon>Craniata</taxon>
        <taxon>Vertebrata</taxon>
        <taxon>Chondrichthyes</taxon>
        <taxon>Holocephali</taxon>
        <taxon>Chimaeriformes</taxon>
        <taxon>Callorhinchidae</taxon>
        <taxon>Callorhinchus</taxon>
    </lineage>
</organism>
<evidence type="ECO:0000256" key="11">
    <source>
        <dbReference type="ARBA" id="ARBA00082188"/>
    </source>
</evidence>
<dbReference type="OMA" id="YECLSAC"/>
<comment type="similarity">
    <text evidence="2">Belongs to the leprecan family.</text>
</comment>
<evidence type="ECO:0000256" key="10">
    <source>
        <dbReference type="ARBA" id="ARBA00078679"/>
    </source>
</evidence>
<evidence type="ECO:0000256" key="5">
    <source>
        <dbReference type="ARBA" id="ARBA00023180"/>
    </source>
</evidence>
<dbReference type="Proteomes" id="UP000314986">
    <property type="component" value="Unassembled WGS sequence"/>
</dbReference>
<dbReference type="InterPro" id="IPR011990">
    <property type="entry name" value="TPR-like_helical_dom_sf"/>
</dbReference>
<name>A0A4W3JPU6_CALMI</name>
<reference evidence="14" key="5">
    <citation type="submission" date="2025-09" db="UniProtKB">
        <authorList>
            <consortium name="Ensembl"/>
        </authorList>
    </citation>
    <scope>IDENTIFICATION</scope>
</reference>
<keyword evidence="5" id="KW-0325">Glycoprotein</keyword>
<dbReference type="AlphaFoldDB" id="A0A4W3JPU6"/>
<reference evidence="15" key="2">
    <citation type="journal article" date="2007" name="PLoS Biol.">
        <title>Survey sequencing and comparative analysis of the elephant shark (Callorhinchus milii) genome.</title>
        <authorList>
            <person name="Venkatesh B."/>
            <person name="Kirkness E.F."/>
            <person name="Loh Y.H."/>
            <person name="Halpern A.L."/>
            <person name="Lee A.P."/>
            <person name="Johnson J."/>
            <person name="Dandona N."/>
            <person name="Viswanathan L.D."/>
            <person name="Tay A."/>
            <person name="Venter J.C."/>
            <person name="Strausberg R.L."/>
            <person name="Brenner S."/>
        </authorList>
    </citation>
    <scope>NUCLEOTIDE SEQUENCE [LARGE SCALE GENOMIC DNA]</scope>
</reference>
<feature type="domain" description="Leprecan-like alpha-helical" evidence="13">
    <location>
        <begin position="40"/>
        <end position="224"/>
    </location>
</feature>
<evidence type="ECO:0000256" key="6">
    <source>
        <dbReference type="ARBA" id="ARBA00057860"/>
    </source>
</evidence>
<dbReference type="InterPro" id="IPR052284">
    <property type="entry name" value="Collagen_mod_leprecan"/>
</dbReference>
<comment type="subcellular location">
    <subcellularLocation>
        <location evidence="1">Endoplasmic reticulum</location>
    </subcellularLocation>
</comment>
<evidence type="ECO:0000256" key="8">
    <source>
        <dbReference type="ARBA" id="ARBA00072458"/>
    </source>
</evidence>
<evidence type="ECO:0000256" key="2">
    <source>
        <dbReference type="ARBA" id="ARBA00006487"/>
    </source>
</evidence>
<evidence type="ECO:0000313" key="14">
    <source>
        <dbReference type="Ensembl" id="ENSCMIP00000040113.1"/>
    </source>
</evidence>
<keyword evidence="3" id="KW-0732">Signal</keyword>
<comment type="function">
    <text evidence="6">Part of a complex composed of PLOD1, P3H3 and P3H4 that catalyzes hydroxylation of lysine residues in collagen alpha chains and is required for normal assembly and cross-linking of collagen fibrils. Required for normal bone density and normal skin stability via its role in hydroxylation of lysine residues in collagen alpha chains and in collagen fibril assembly.</text>
</comment>
<evidence type="ECO:0000259" key="13">
    <source>
        <dbReference type="Pfam" id="PF23557"/>
    </source>
</evidence>
<evidence type="ECO:0000313" key="15">
    <source>
        <dbReference type="Proteomes" id="UP000314986"/>
    </source>
</evidence>
<dbReference type="SUPFAM" id="SSF48452">
    <property type="entry name" value="TPR-like"/>
    <property type="match status" value="1"/>
</dbReference>
<dbReference type="PANTHER" id="PTHR13986">
    <property type="entry name" value="PROTEIN LYSINE HYDROXYLATION COMPLEX COMPONENT"/>
    <property type="match status" value="1"/>
</dbReference>